<dbReference type="GO" id="GO:0034398">
    <property type="term" value="P:telomere tethering at nuclear periphery"/>
    <property type="evidence" value="ECO:0007669"/>
    <property type="project" value="TreeGrafter"/>
</dbReference>
<keyword evidence="5" id="KW-0509">mRNA transport</keyword>
<name>G3B2K8_CANTC</name>
<feature type="compositionally biased region" description="Polar residues" evidence="10">
    <location>
        <begin position="1"/>
        <end position="26"/>
    </location>
</feature>
<dbReference type="EMBL" id="GL996515">
    <property type="protein sequence ID" value="EGV64702.1"/>
    <property type="molecule type" value="Genomic_DNA"/>
</dbReference>
<dbReference type="GO" id="GO:0003723">
    <property type="term" value="F:RNA binding"/>
    <property type="evidence" value="ECO:0007669"/>
    <property type="project" value="TreeGrafter"/>
</dbReference>
<organism evidence="13">
    <name type="scientific">Candida tenuis (strain ATCC 10573 / BCRC 21748 / CBS 615 / JCM 9827 / NBRC 10315 / NRRL Y-1498 / VKM Y-70)</name>
    <name type="common">Yeast</name>
    <name type="synonym">Yamadazyma tenuis</name>
    <dbReference type="NCBI Taxonomy" id="590646"/>
    <lineage>
        <taxon>Eukaryota</taxon>
        <taxon>Fungi</taxon>
        <taxon>Dikarya</taxon>
        <taxon>Ascomycota</taxon>
        <taxon>Saccharomycotina</taxon>
        <taxon>Pichiomycetes</taxon>
        <taxon>Debaryomycetaceae</taxon>
        <taxon>Yamadazyma</taxon>
    </lineage>
</organism>
<feature type="domain" description="Peptidase S59" evidence="11">
    <location>
        <begin position="320"/>
        <end position="461"/>
    </location>
</feature>
<keyword evidence="8" id="KW-0906">Nuclear pore complex</keyword>
<dbReference type="HOGENOM" id="CLU_005908_0_0_1"/>
<dbReference type="Gene3D" id="3.30.1610.10">
    <property type="entry name" value="Peptidase S59, nucleoporin"/>
    <property type="match status" value="1"/>
</dbReference>
<comment type="similarity">
    <text evidence="2">Belongs to the nucleoporin GLFG family.</text>
</comment>
<gene>
    <name evidence="12" type="ORF">CANTEDRAFT_103810</name>
</gene>
<dbReference type="GO" id="GO:0006405">
    <property type="term" value="P:RNA export from nucleus"/>
    <property type="evidence" value="ECO:0007669"/>
    <property type="project" value="TreeGrafter"/>
</dbReference>
<dbReference type="PROSITE" id="PS51434">
    <property type="entry name" value="NUP_C"/>
    <property type="match status" value="1"/>
</dbReference>
<evidence type="ECO:0000256" key="7">
    <source>
        <dbReference type="ARBA" id="ARBA00023010"/>
    </source>
</evidence>
<evidence type="ECO:0000256" key="5">
    <source>
        <dbReference type="ARBA" id="ARBA00022816"/>
    </source>
</evidence>
<evidence type="ECO:0000256" key="6">
    <source>
        <dbReference type="ARBA" id="ARBA00022927"/>
    </source>
</evidence>
<dbReference type="GO" id="GO:0044614">
    <property type="term" value="C:nuclear pore cytoplasmic filaments"/>
    <property type="evidence" value="ECO:0007669"/>
    <property type="project" value="TreeGrafter"/>
</dbReference>
<dbReference type="InterPro" id="IPR021967">
    <property type="entry name" value="Nup98_C"/>
</dbReference>
<dbReference type="RefSeq" id="XP_006685508.1">
    <property type="nucleotide sequence ID" value="XM_006685445.1"/>
</dbReference>
<evidence type="ECO:0000256" key="3">
    <source>
        <dbReference type="ARBA" id="ARBA00022448"/>
    </source>
</evidence>
<dbReference type="PANTHER" id="PTHR23198">
    <property type="entry name" value="NUCLEOPORIN"/>
    <property type="match status" value="1"/>
</dbReference>
<dbReference type="PANTHER" id="PTHR23198:SF6">
    <property type="entry name" value="NUCLEAR PORE COMPLEX PROTEIN NUP98-NUP96"/>
    <property type="match status" value="1"/>
</dbReference>
<dbReference type="eggNOG" id="KOG0845">
    <property type="taxonomic scope" value="Eukaryota"/>
</dbReference>
<evidence type="ECO:0000259" key="11">
    <source>
        <dbReference type="PROSITE" id="PS51434"/>
    </source>
</evidence>
<dbReference type="InterPro" id="IPR007230">
    <property type="entry name" value="Nup98_auto-Pept-S59_dom"/>
</dbReference>
<proteinExistence type="inferred from homology"/>
<evidence type="ECO:0000313" key="13">
    <source>
        <dbReference type="Proteomes" id="UP000000707"/>
    </source>
</evidence>
<dbReference type="GO" id="GO:0051028">
    <property type="term" value="P:mRNA transport"/>
    <property type="evidence" value="ECO:0007669"/>
    <property type="project" value="UniProtKB-KW"/>
</dbReference>
<dbReference type="SUPFAM" id="SSF82215">
    <property type="entry name" value="C-terminal autoproteolytic domain of nucleoporin nup98"/>
    <property type="match status" value="1"/>
</dbReference>
<dbReference type="GO" id="GO:0006606">
    <property type="term" value="P:protein import into nucleus"/>
    <property type="evidence" value="ECO:0007669"/>
    <property type="project" value="TreeGrafter"/>
</dbReference>
<keyword evidence="6" id="KW-0653">Protein transport</keyword>
<dbReference type="Gene3D" id="1.25.40.690">
    <property type="match status" value="1"/>
</dbReference>
<accession>G3B2K8</accession>
<keyword evidence="13" id="KW-1185">Reference proteome</keyword>
<keyword evidence="3" id="KW-0813">Transport</keyword>
<evidence type="ECO:0000256" key="9">
    <source>
        <dbReference type="ARBA" id="ARBA00023242"/>
    </source>
</evidence>
<reference evidence="12 13" key="1">
    <citation type="journal article" date="2011" name="Proc. Natl. Acad. Sci. U.S.A.">
        <title>Comparative genomics of xylose-fermenting fungi for enhanced biofuel production.</title>
        <authorList>
            <person name="Wohlbach D.J."/>
            <person name="Kuo A."/>
            <person name="Sato T.K."/>
            <person name="Potts K.M."/>
            <person name="Salamov A.A."/>
            <person name="LaButti K.M."/>
            <person name="Sun H."/>
            <person name="Clum A."/>
            <person name="Pangilinan J.L."/>
            <person name="Lindquist E.A."/>
            <person name="Lucas S."/>
            <person name="Lapidus A."/>
            <person name="Jin M."/>
            <person name="Gunawan C."/>
            <person name="Balan V."/>
            <person name="Dale B.E."/>
            <person name="Jeffries T.W."/>
            <person name="Zinkel R."/>
            <person name="Barry K.W."/>
            <person name="Grigoriev I.V."/>
            <person name="Gasch A.P."/>
        </authorList>
    </citation>
    <scope>NUCLEOTIDE SEQUENCE [LARGE SCALE GENOMIC DNA]</scope>
    <source>
        <strain evidence="13">ATCC 10573 / BCRC 21748 / CBS 615 / JCM 9827 / NBRC 10315 / NRRL Y-1498 / VKM Y-70</strain>
    </source>
</reference>
<dbReference type="InterPro" id="IPR036903">
    <property type="entry name" value="Nup98_auto-Pept-S59_dom_sf"/>
</dbReference>
<evidence type="ECO:0000313" key="12">
    <source>
        <dbReference type="EMBL" id="EGV64702.1"/>
    </source>
</evidence>
<evidence type="ECO:0000256" key="2">
    <source>
        <dbReference type="ARBA" id="ARBA00008926"/>
    </source>
</evidence>
<feature type="region of interest" description="Disordered" evidence="10">
    <location>
        <begin position="1"/>
        <end position="102"/>
    </location>
</feature>
<keyword evidence="7" id="KW-0811">Translocation</keyword>
<dbReference type="Proteomes" id="UP000000707">
    <property type="component" value="Unassembled WGS sequence"/>
</dbReference>
<dbReference type="InterPro" id="IPR037665">
    <property type="entry name" value="Nucleoporin_S59-like"/>
</dbReference>
<dbReference type="Pfam" id="PF04096">
    <property type="entry name" value="Nucleoporin2"/>
    <property type="match status" value="1"/>
</dbReference>
<dbReference type="GO" id="GO:0017056">
    <property type="term" value="F:structural constituent of nuclear pore"/>
    <property type="evidence" value="ECO:0007669"/>
    <property type="project" value="InterPro"/>
</dbReference>
<sequence length="1208" mass="134947">MFSNNNNTNGWNQAKGFSSTPPATAANQNSNSLFGSSSSAPKPSLSSGLFGNSTNTSKPSVGGVPTNTSTFNPTATSSNTLFSTNTPAQTSTMPTSNGSTQPYSTSTIFQGIPTNYEIPASITGDLFSDDNDSSKNTGRSFFNLASERTATDSKKDSSSLFSKIAGRFNIFKSTRVYDEALDNSKGIFAASDFPSSKTLTLGGGRGGKNRITKPVKFSSIEARSTNETKKLIIKSKPLKFHLINADKVLDSKRKRVITSLVPSDRLLNDEPEVQDDDSDFEFSSTSFEKSKLSNHSKIIRGIPEHSTSTESYGARTQTSEDGYWCSPSIHELASWSLKDLSSIDNFIIGRKGYGQIAFNYAVDLSDIKRKCSEESKSFDSELFFNIVEIGSKYVKVYKDSKTKPPRGFGMNVPATITLENINPTSGKDLNSFITVLKQKEGMEFVTYDPIVFTWTFRVQHFSIWGLEDENGREITRQSNNDDDYIKELKRQKISRDTQGLPGNWSNDADESVLNLKRNLLNNEIDSQINIFNGSPTSRLSASTKRGDSKDFLEDALINDDIVPAPANDNYEYLRKLVSVLPANIDFSEIVQEKAYEPIVEESAFNAIQPRPNIAVSDDWLVQLHLTNDLNSALAQYLSNPSVNIQEDGKHKMDSIDALLFGALNESAESSKDVSTPSVKTDDVKMADEVPEIENRAELIQNTVKFLSQLLSRSKFEKRPNGFSKVTSNKSKFSDFISFGFTKEFLVLIELCSALFDDVEIETNENGMVDDSELSTYLKGIKQREVFINWLKKYNESVMKELITNAQDNFEKVFIHICAGNVKDAILCAIEAKNHHLSAILTFIDSNFDGIKKMAKFQLEDWAGNDLIPANLLKIYKFISGDYDEVLVDLPWSIRLACKVYYQDASVKLYESIEEVAEAKESRSSSIIEVLKFYCRFHLKGEASGLEYFRESPLDISIKWPILKILGEGLDDNITLKFGKLVEQLGLWKESLFVYAHLLNDAHVETCTKQVVHENIKEIKNDKTHIDEEPYLVNTLGVPYKLIYESVATTEMNSSKDYWKACDAFITASSWDKAHECIVENLGPSTVISQDILDIRRLQRVLSSFPDNGNIIATWSQGAGIFQHYFNLFPYIKQGKSPHDKNDIIESLLDNIPVLKVDSRITSRAAACIISRDIGILAMGSKIGNLKQRVFNLPLGEDETTFFESRLLT</sequence>
<evidence type="ECO:0000256" key="4">
    <source>
        <dbReference type="ARBA" id="ARBA00022813"/>
    </source>
</evidence>
<dbReference type="AlphaFoldDB" id="G3B2K8"/>
<evidence type="ECO:0000256" key="8">
    <source>
        <dbReference type="ARBA" id="ARBA00023132"/>
    </source>
</evidence>
<keyword evidence="4" id="KW-0068">Autocatalytic cleavage</keyword>
<dbReference type="GeneID" id="18245656"/>
<feature type="compositionally biased region" description="Low complexity" evidence="10">
    <location>
        <begin position="27"/>
        <end position="49"/>
    </location>
</feature>
<dbReference type="GO" id="GO:0000973">
    <property type="term" value="P:post-transcriptional tethering of RNA polymerase II gene DNA at nuclear periphery"/>
    <property type="evidence" value="ECO:0007669"/>
    <property type="project" value="TreeGrafter"/>
</dbReference>
<dbReference type="GO" id="GO:0008139">
    <property type="term" value="F:nuclear localization sequence binding"/>
    <property type="evidence" value="ECO:0007669"/>
    <property type="project" value="TreeGrafter"/>
</dbReference>
<comment type="subcellular location">
    <subcellularLocation>
        <location evidence="1">Nucleus</location>
        <location evidence="1">Nuclear pore complex</location>
    </subcellularLocation>
</comment>
<dbReference type="STRING" id="590646.G3B2K8"/>
<keyword evidence="9" id="KW-0539">Nucleus</keyword>
<dbReference type="OrthoDB" id="3797628at2759"/>
<dbReference type="Pfam" id="PF12110">
    <property type="entry name" value="Nup96"/>
    <property type="match status" value="1"/>
</dbReference>
<protein>
    <submittedName>
        <fullName evidence="12">Nucleoporin2-domain-containing protein</fullName>
    </submittedName>
</protein>
<evidence type="ECO:0000256" key="1">
    <source>
        <dbReference type="ARBA" id="ARBA00004567"/>
    </source>
</evidence>
<dbReference type="KEGG" id="cten:18245656"/>
<evidence type="ECO:0000256" key="10">
    <source>
        <dbReference type="SAM" id="MobiDB-lite"/>
    </source>
</evidence>
<feature type="compositionally biased region" description="Polar residues" evidence="10">
    <location>
        <begin position="50"/>
        <end position="102"/>
    </location>
</feature>